<evidence type="ECO:0000259" key="4">
    <source>
        <dbReference type="PROSITE" id="PS51123"/>
    </source>
</evidence>
<feature type="region of interest" description="Disordered" evidence="2">
    <location>
        <begin position="1"/>
        <end position="32"/>
    </location>
</feature>
<reference evidence="5 6" key="1">
    <citation type="submission" date="2017-07" db="EMBL/GenBank/DDBJ databases">
        <title>Genomes of Fischerella (Mastigocladus) sp. strains.</title>
        <authorList>
            <person name="Miller S.R."/>
        </authorList>
    </citation>
    <scope>NUCLEOTIDE SEQUENCE [LARGE SCALE GENOMIC DNA]</scope>
    <source>
        <strain evidence="5 6">CCMEE 5268</strain>
    </source>
</reference>
<dbReference type="Gene3D" id="3.30.1330.60">
    <property type="entry name" value="OmpA-like domain"/>
    <property type="match status" value="1"/>
</dbReference>
<sequence>MKEYSRNELTYQSAKVSNGSNPENNLPQNNNRVESNDELSELRSLLLGVETAQLSKLYERLENPQIQAEDLSRLLPEAVILRTMQDKQLAEAMVPTVEQAIQSSVKQDLNVLSEAFFPIIGPASRKAISTVLGEMIQSLNQALEHSISPQSFKWRLEARQTGKTFAEVVLLRTLIYRVEQVFLIHKKTGLLLQHVLAPQVAVQDPDLVSAMLTAIQDFVKDSFNIEKGEALQSLQFGELTIWIEEGPQAILAGIIRGNAPQELRLIFQKAIENIHLKLHRECHVFTGETKLFTPSRPYLEECLEARYKVPSQKNYIYAWSFLGAIAIALGMWSFFNLREQLRWNAYLEKLNSQPGIIVVKANKGYGKNFISGMRDPLATDPYLLMNQAQINPQTVISKWEPYLSLEPQIIVKRATELLQPPKTVSLKADENHILYATGTAPRQWILETRKTWRFLPGVTQYIDKDIVESELQQLQLYKQQIEQEKLLFLEGTTEFVPGEIAKLQNIVSAIKNLSSLAKTVGKDVRFEITGHTNFTGTEQRNMVLSQARASKILAYLSSQGINTSNFTTIGVGSSQPLQTGLTEQIQKANRRVSFKVLLIDVRN</sequence>
<dbReference type="InterPro" id="IPR006665">
    <property type="entry name" value="OmpA-like"/>
</dbReference>
<dbReference type="PROSITE" id="PS51123">
    <property type="entry name" value="OMPA_2"/>
    <property type="match status" value="1"/>
</dbReference>
<dbReference type="GO" id="GO:0016020">
    <property type="term" value="C:membrane"/>
    <property type="evidence" value="ECO:0007669"/>
    <property type="project" value="UniProtKB-UniRule"/>
</dbReference>
<feature type="compositionally biased region" description="Polar residues" evidence="2">
    <location>
        <begin position="7"/>
        <end position="17"/>
    </location>
</feature>
<keyword evidence="3" id="KW-1133">Transmembrane helix</keyword>
<feature type="transmembrane region" description="Helical" evidence="3">
    <location>
        <begin position="316"/>
        <end position="335"/>
    </location>
</feature>
<gene>
    <name evidence="5" type="ORF">CEN50_09395</name>
</gene>
<dbReference type="Pfam" id="PF00691">
    <property type="entry name" value="OmpA"/>
    <property type="match status" value="1"/>
</dbReference>
<accession>A0A2N6KHM8</accession>
<dbReference type="PANTHER" id="PTHR30329">
    <property type="entry name" value="STATOR ELEMENT OF FLAGELLAR MOTOR COMPLEX"/>
    <property type="match status" value="1"/>
</dbReference>
<dbReference type="SUPFAM" id="SSF103088">
    <property type="entry name" value="OmpA-like"/>
    <property type="match status" value="1"/>
</dbReference>
<feature type="compositionally biased region" description="Low complexity" evidence="2">
    <location>
        <begin position="18"/>
        <end position="31"/>
    </location>
</feature>
<dbReference type="CDD" id="cd07185">
    <property type="entry name" value="OmpA_C-like"/>
    <property type="match status" value="1"/>
</dbReference>
<comment type="caution">
    <text evidence="5">The sequence shown here is derived from an EMBL/GenBank/DDBJ whole genome shotgun (WGS) entry which is preliminary data.</text>
</comment>
<dbReference type="EMBL" id="NMQA01000103">
    <property type="protein sequence ID" value="PLZ98906.1"/>
    <property type="molecule type" value="Genomic_DNA"/>
</dbReference>
<protein>
    <submittedName>
        <fullName evidence="5">Flagellar motor protein MotB</fullName>
    </submittedName>
</protein>
<evidence type="ECO:0000313" key="5">
    <source>
        <dbReference type="EMBL" id="PLZ98906.1"/>
    </source>
</evidence>
<dbReference type="PANTHER" id="PTHR30329:SF21">
    <property type="entry name" value="LIPOPROTEIN YIAD-RELATED"/>
    <property type="match status" value="1"/>
</dbReference>
<dbReference type="InterPro" id="IPR036737">
    <property type="entry name" value="OmpA-like_sf"/>
</dbReference>
<feature type="domain" description="OmpA-like" evidence="4">
    <location>
        <begin position="475"/>
        <end position="600"/>
    </location>
</feature>
<dbReference type="RefSeq" id="WP_102172437.1">
    <property type="nucleotide sequence ID" value="NZ_NMQA01000103.1"/>
</dbReference>
<keyword evidence="5" id="KW-0969">Cilium</keyword>
<dbReference type="InterPro" id="IPR050330">
    <property type="entry name" value="Bact_OuterMem_StrucFunc"/>
</dbReference>
<dbReference type="Proteomes" id="UP000235025">
    <property type="component" value="Unassembled WGS sequence"/>
</dbReference>
<evidence type="ECO:0000313" key="6">
    <source>
        <dbReference type="Proteomes" id="UP000235025"/>
    </source>
</evidence>
<organism evidence="5 6">
    <name type="scientific">Fischerella thermalis CCMEE 5268</name>
    <dbReference type="NCBI Taxonomy" id="2019662"/>
    <lineage>
        <taxon>Bacteria</taxon>
        <taxon>Bacillati</taxon>
        <taxon>Cyanobacteriota</taxon>
        <taxon>Cyanophyceae</taxon>
        <taxon>Nostocales</taxon>
        <taxon>Hapalosiphonaceae</taxon>
        <taxon>Fischerella</taxon>
    </lineage>
</organism>
<evidence type="ECO:0000256" key="1">
    <source>
        <dbReference type="PROSITE-ProRule" id="PRU00473"/>
    </source>
</evidence>
<name>A0A2N6KHM8_9CYAN</name>
<dbReference type="AlphaFoldDB" id="A0A2N6KHM8"/>
<keyword evidence="5" id="KW-0966">Cell projection</keyword>
<keyword evidence="5" id="KW-0282">Flagellum</keyword>
<keyword evidence="1 3" id="KW-0472">Membrane</keyword>
<proteinExistence type="predicted"/>
<evidence type="ECO:0000256" key="3">
    <source>
        <dbReference type="SAM" id="Phobius"/>
    </source>
</evidence>
<evidence type="ECO:0000256" key="2">
    <source>
        <dbReference type="SAM" id="MobiDB-lite"/>
    </source>
</evidence>
<keyword evidence="3" id="KW-0812">Transmembrane</keyword>